<dbReference type="EMBL" id="GEMB01000401">
    <property type="protein sequence ID" value="JAS02720.1"/>
    <property type="molecule type" value="Transcribed_RNA"/>
</dbReference>
<feature type="non-terminal residue" evidence="1">
    <location>
        <position position="1"/>
    </location>
</feature>
<proteinExistence type="predicted"/>
<sequence>LCLIFDIRTGYHSIWKIRRALPEECHWMCGRNSGITIQTSGHNNLSCSPGSAHLSASLRPTALNRSSAFMTGHSGSGSSSL</sequence>
<organism evidence="1">
    <name type="scientific">Triatoma infestans</name>
    <name type="common">Assassin bug</name>
    <dbReference type="NCBI Taxonomy" id="30076"/>
    <lineage>
        <taxon>Eukaryota</taxon>
        <taxon>Metazoa</taxon>
        <taxon>Ecdysozoa</taxon>
        <taxon>Arthropoda</taxon>
        <taxon>Hexapoda</taxon>
        <taxon>Insecta</taxon>
        <taxon>Pterygota</taxon>
        <taxon>Neoptera</taxon>
        <taxon>Paraneoptera</taxon>
        <taxon>Hemiptera</taxon>
        <taxon>Heteroptera</taxon>
        <taxon>Panheteroptera</taxon>
        <taxon>Cimicomorpha</taxon>
        <taxon>Reduviidae</taxon>
        <taxon>Triatominae</taxon>
        <taxon>Triatoma</taxon>
    </lineage>
</organism>
<protein>
    <submittedName>
        <fullName evidence="1">Anaphase-promoting complex subunit 1 isoform x1</fullName>
    </submittedName>
</protein>
<accession>A0A171B118</accession>
<feature type="non-terminal residue" evidence="1">
    <location>
        <position position="81"/>
    </location>
</feature>
<dbReference type="AlphaFoldDB" id="A0A171B118"/>
<reference evidence="1" key="1">
    <citation type="submission" date="2016-04" db="EMBL/GenBank/DDBJ databases">
        <authorList>
            <person name="Calderon-Fernandez G.M.Sr."/>
        </authorList>
    </citation>
    <scope>NUCLEOTIDE SEQUENCE</scope>
    <source>
        <strain evidence="1">Int1</strain>
        <tissue evidence="1">Integument</tissue>
    </source>
</reference>
<name>A0A171B118_TRIIF</name>
<evidence type="ECO:0000313" key="1">
    <source>
        <dbReference type="EMBL" id="JAS02720.1"/>
    </source>
</evidence>
<reference evidence="1" key="2">
    <citation type="journal article" date="2017" name="J. Med. Entomol.">
        <title>Transcriptome Analysis of the Triatoma infestans (Hemiptera: Reduviidae) Integument.</title>
        <authorList>
            <person name="Calderon-Fernandez G.M."/>
            <person name="Moriconi D.E."/>
            <person name="Dulbecco A.B."/>
            <person name="Juarez M.P."/>
        </authorList>
    </citation>
    <scope>NUCLEOTIDE SEQUENCE</scope>
    <source>
        <strain evidence="1">Int1</strain>
        <tissue evidence="1">Integument</tissue>
    </source>
</reference>